<comment type="caution">
    <text evidence="2">The sequence shown here is derived from an EMBL/GenBank/DDBJ whole genome shotgun (WGS) entry which is preliminary data.</text>
</comment>
<dbReference type="PANTHER" id="PTHR45913">
    <property type="entry name" value="EPM2A-INTERACTING PROTEIN 1"/>
    <property type="match status" value="1"/>
</dbReference>
<name>A0AAV7KCS3_9METZ</name>
<gene>
    <name evidence="2" type="ORF">LOD99_10873</name>
</gene>
<reference evidence="2 3" key="1">
    <citation type="journal article" date="2023" name="BMC Biol.">
        <title>The compact genome of the sponge Oopsacas minuta (Hexactinellida) is lacking key metazoan core genes.</title>
        <authorList>
            <person name="Santini S."/>
            <person name="Schenkelaars Q."/>
            <person name="Jourda C."/>
            <person name="Duchesne M."/>
            <person name="Belahbib H."/>
            <person name="Rocher C."/>
            <person name="Selva M."/>
            <person name="Riesgo A."/>
            <person name="Vervoort M."/>
            <person name="Leys S.P."/>
            <person name="Kodjabachian L."/>
            <person name="Le Bivic A."/>
            <person name="Borchiellini C."/>
            <person name="Claverie J.M."/>
            <person name="Renard E."/>
        </authorList>
    </citation>
    <scope>NUCLEOTIDE SEQUENCE [LARGE SCALE GENOMIC DNA]</scope>
    <source>
        <strain evidence="2">SPO-2</strain>
    </source>
</reference>
<organism evidence="2 3">
    <name type="scientific">Oopsacas minuta</name>
    <dbReference type="NCBI Taxonomy" id="111878"/>
    <lineage>
        <taxon>Eukaryota</taxon>
        <taxon>Metazoa</taxon>
        <taxon>Porifera</taxon>
        <taxon>Hexactinellida</taxon>
        <taxon>Hexasterophora</taxon>
        <taxon>Lyssacinosida</taxon>
        <taxon>Leucopsacidae</taxon>
        <taxon>Oopsacas</taxon>
    </lineage>
</organism>
<keyword evidence="1" id="KW-1133">Transmembrane helix</keyword>
<dbReference type="AlphaFoldDB" id="A0AAV7KCS3"/>
<keyword evidence="1" id="KW-0472">Membrane</keyword>
<proteinExistence type="predicted"/>
<evidence type="ECO:0000256" key="1">
    <source>
        <dbReference type="SAM" id="Phobius"/>
    </source>
</evidence>
<evidence type="ECO:0000313" key="3">
    <source>
        <dbReference type="Proteomes" id="UP001165289"/>
    </source>
</evidence>
<sequence length="109" mass="13073">MASFDLHEQDFKIFSSTFDIDVDLVPERYQIELIELQCASHLREKFRDAPLILYYHALKMVYVFGSTYICLQFFSKMKFTKTKARTNLTDRHLLISFELQYQQSDLIFQ</sequence>
<evidence type="ECO:0000313" key="2">
    <source>
        <dbReference type="EMBL" id="KAI6658934.1"/>
    </source>
</evidence>
<dbReference type="EMBL" id="JAKMXF010000069">
    <property type="protein sequence ID" value="KAI6658934.1"/>
    <property type="molecule type" value="Genomic_DNA"/>
</dbReference>
<accession>A0AAV7KCS3</accession>
<dbReference type="PANTHER" id="PTHR45913:SF21">
    <property type="entry name" value="DUF4371 DOMAIN-CONTAINING PROTEIN"/>
    <property type="match status" value="1"/>
</dbReference>
<keyword evidence="3" id="KW-1185">Reference proteome</keyword>
<protein>
    <submittedName>
        <fullName evidence="2">Uncharacterized protein</fullName>
    </submittedName>
</protein>
<keyword evidence="1" id="KW-0812">Transmembrane</keyword>
<feature type="transmembrane region" description="Helical" evidence="1">
    <location>
        <begin position="52"/>
        <end position="74"/>
    </location>
</feature>
<dbReference type="Proteomes" id="UP001165289">
    <property type="component" value="Unassembled WGS sequence"/>
</dbReference>